<name>A0AAE1DB90_9GAST</name>
<organism evidence="2 3">
    <name type="scientific">Elysia crispata</name>
    <name type="common">lettuce slug</name>
    <dbReference type="NCBI Taxonomy" id="231223"/>
    <lineage>
        <taxon>Eukaryota</taxon>
        <taxon>Metazoa</taxon>
        <taxon>Spiralia</taxon>
        <taxon>Lophotrochozoa</taxon>
        <taxon>Mollusca</taxon>
        <taxon>Gastropoda</taxon>
        <taxon>Heterobranchia</taxon>
        <taxon>Euthyneura</taxon>
        <taxon>Panpulmonata</taxon>
        <taxon>Sacoglossa</taxon>
        <taxon>Placobranchoidea</taxon>
        <taxon>Plakobranchidae</taxon>
        <taxon>Elysia</taxon>
    </lineage>
</organism>
<feature type="transmembrane region" description="Helical" evidence="1">
    <location>
        <begin position="36"/>
        <end position="55"/>
    </location>
</feature>
<feature type="transmembrane region" description="Helical" evidence="1">
    <location>
        <begin position="6"/>
        <end position="24"/>
    </location>
</feature>
<keyword evidence="1" id="KW-0812">Transmembrane</keyword>
<dbReference type="AlphaFoldDB" id="A0AAE1DB90"/>
<dbReference type="Proteomes" id="UP001283361">
    <property type="component" value="Unassembled WGS sequence"/>
</dbReference>
<protein>
    <submittedName>
        <fullName evidence="2">Uncharacterized protein</fullName>
    </submittedName>
</protein>
<accession>A0AAE1DB90</accession>
<sequence length="122" mass="13985">MLIYVIFLLGTLAYLVITTCDLVFRSTLSDCAHRSLRVALNIVLIGIVTVLFGWLKEIPSSMQILRQSRAENMTSPNYRKIRTGHNCSVQEAKQAFYHEARARHMTHACHEQFCLTYSRHAS</sequence>
<evidence type="ECO:0000256" key="1">
    <source>
        <dbReference type="SAM" id="Phobius"/>
    </source>
</evidence>
<reference evidence="2" key="1">
    <citation type="journal article" date="2023" name="G3 (Bethesda)">
        <title>A reference genome for the long-term kleptoplast-retaining sea slug Elysia crispata morphotype clarki.</title>
        <authorList>
            <person name="Eastman K.E."/>
            <person name="Pendleton A.L."/>
            <person name="Shaikh M.A."/>
            <person name="Suttiyut T."/>
            <person name="Ogas R."/>
            <person name="Tomko P."/>
            <person name="Gavelis G."/>
            <person name="Widhalm J.R."/>
            <person name="Wisecaver J.H."/>
        </authorList>
    </citation>
    <scope>NUCLEOTIDE SEQUENCE</scope>
    <source>
        <strain evidence="2">ECLA1</strain>
    </source>
</reference>
<keyword evidence="1" id="KW-0472">Membrane</keyword>
<keyword evidence="3" id="KW-1185">Reference proteome</keyword>
<keyword evidence="1" id="KW-1133">Transmembrane helix</keyword>
<evidence type="ECO:0000313" key="3">
    <source>
        <dbReference type="Proteomes" id="UP001283361"/>
    </source>
</evidence>
<gene>
    <name evidence="2" type="ORF">RRG08_044090</name>
</gene>
<comment type="caution">
    <text evidence="2">The sequence shown here is derived from an EMBL/GenBank/DDBJ whole genome shotgun (WGS) entry which is preliminary data.</text>
</comment>
<proteinExistence type="predicted"/>
<dbReference type="EMBL" id="JAWDGP010004466">
    <property type="protein sequence ID" value="KAK3764161.1"/>
    <property type="molecule type" value="Genomic_DNA"/>
</dbReference>
<evidence type="ECO:0000313" key="2">
    <source>
        <dbReference type="EMBL" id="KAK3764161.1"/>
    </source>
</evidence>